<dbReference type="InterPro" id="IPR052613">
    <property type="entry name" value="LicD_transferase"/>
</dbReference>
<dbReference type="EMBL" id="JARQWQ010000149">
    <property type="protein sequence ID" value="KAK2548353.1"/>
    <property type="molecule type" value="Genomic_DNA"/>
</dbReference>
<dbReference type="PANTHER" id="PTHR13627:SF35">
    <property type="entry name" value="LICD FAMILY PROTEIN"/>
    <property type="match status" value="1"/>
</dbReference>
<protein>
    <recommendedName>
        <fullName evidence="1">LicD/FKTN/FKRP nucleotidyltransferase domain-containing protein</fullName>
    </recommendedName>
</protein>
<evidence type="ECO:0000259" key="1">
    <source>
        <dbReference type="Pfam" id="PF04991"/>
    </source>
</evidence>
<keyword evidence="3" id="KW-1185">Reference proteome</keyword>
<evidence type="ECO:0000313" key="3">
    <source>
        <dbReference type="Proteomes" id="UP001249851"/>
    </source>
</evidence>
<name>A0AAD9PT05_ACRCE</name>
<dbReference type="InterPro" id="IPR007074">
    <property type="entry name" value="LicD/FKTN/FKRP_NTP_transf"/>
</dbReference>
<proteinExistence type="predicted"/>
<dbReference type="Pfam" id="PF04991">
    <property type="entry name" value="LicD"/>
    <property type="match status" value="1"/>
</dbReference>
<feature type="domain" description="LicD/FKTN/FKRP nucleotidyltransferase" evidence="1">
    <location>
        <begin position="62"/>
        <end position="92"/>
    </location>
</feature>
<reference evidence="2" key="2">
    <citation type="journal article" date="2023" name="Science">
        <title>Genomic signatures of disease resistance in endangered staghorn corals.</title>
        <authorList>
            <person name="Vollmer S.V."/>
            <person name="Selwyn J.D."/>
            <person name="Despard B.A."/>
            <person name="Roesel C.L."/>
        </authorList>
    </citation>
    <scope>NUCLEOTIDE SEQUENCE</scope>
    <source>
        <strain evidence="2">K2</strain>
    </source>
</reference>
<dbReference type="PANTHER" id="PTHR13627">
    <property type="entry name" value="FUKUTIN RELATED PROTEIN"/>
    <property type="match status" value="1"/>
</dbReference>
<dbReference type="AlphaFoldDB" id="A0AAD9PT05"/>
<gene>
    <name evidence="2" type="ORF">P5673_031513</name>
</gene>
<sequence length="230" mass="26598">MASAQVVEMSVANNSPSQDSNHPDDLFQSGGGYNDECYLPDEKRRILRFMVEEISIAFDKFGVKYWLDYGTLLGAYRMDDILPYDHDADISFLVSANISQAFRHLLNSGIKAAGIKARYKNVTVDFVPWRTEKITNHGRKQVLLHKSYPWYVLEGDNFVTRLHHQWQSFPRAWVIPCGRMSFNGVQVAVPNSPERLLAHRYPWTFGLFRLVFPYKWKCWVPCSLRKVSGC</sequence>
<dbReference type="GO" id="GO:0009100">
    <property type="term" value="P:glycoprotein metabolic process"/>
    <property type="evidence" value="ECO:0007669"/>
    <property type="project" value="UniProtKB-ARBA"/>
</dbReference>
<evidence type="ECO:0000313" key="2">
    <source>
        <dbReference type="EMBL" id="KAK2548353.1"/>
    </source>
</evidence>
<comment type="caution">
    <text evidence="2">The sequence shown here is derived from an EMBL/GenBank/DDBJ whole genome shotgun (WGS) entry which is preliminary data.</text>
</comment>
<accession>A0AAD9PT05</accession>
<dbReference type="Proteomes" id="UP001249851">
    <property type="component" value="Unassembled WGS sequence"/>
</dbReference>
<organism evidence="2 3">
    <name type="scientific">Acropora cervicornis</name>
    <name type="common">Staghorn coral</name>
    <dbReference type="NCBI Taxonomy" id="6130"/>
    <lineage>
        <taxon>Eukaryota</taxon>
        <taxon>Metazoa</taxon>
        <taxon>Cnidaria</taxon>
        <taxon>Anthozoa</taxon>
        <taxon>Hexacorallia</taxon>
        <taxon>Scleractinia</taxon>
        <taxon>Astrocoeniina</taxon>
        <taxon>Acroporidae</taxon>
        <taxon>Acropora</taxon>
    </lineage>
</organism>
<reference evidence="2" key="1">
    <citation type="journal article" date="2023" name="G3 (Bethesda)">
        <title>Whole genome assembly and annotation of the endangered Caribbean coral Acropora cervicornis.</title>
        <authorList>
            <person name="Selwyn J.D."/>
            <person name="Vollmer S.V."/>
        </authorList>
    </citation>
    <scope>NUCLEOTIDE SEQUENCE</scope>
    <source>
        <strain evidence="2">K2</strain>
    </source>
</reference>